<evidence type="ECO:0000313" key="3">
    <source>
        <dbReference type="RefSeq" id="XP_015948955.1"/>
    </source>
</evidence>
<organism evidence="2 3">
    <name type="scientific">Arachis duranensis</name>
    <name type="common">Wild peanut</name>
    <dbReference type="NCBI Taxonomy" id="130453"/>
    <lineage>
        <taxon>Eukaryota</taxon>
        <taxon>Viridiplantae</taxon>
        <taxon>Streptophyta</taxon>
        <taxon>Embryophyta</taxon>
        <taxon>Tracheophyta</taxon>
        <taxon>Spermatophyta</taxon>
        <taxon>Magnoliopsida</taxon>
        <taxon>eudicotyledons</taxon>
        <taxon>Gunneridae</taxon>
        <taxon>Pentapetalae</taxon>
        <taxon>rosids</taxon>
        <taxon>fabids</taxon>
        <taxon>Fabales</taxon>
        <taxon>Fabaceae</taxon>
        <taxon>Papilionoideae</taxon>
        <taxon>50 kb inversion clade</taxon>
        <taxon>dalbergioids sensu lato</taxon>
        <taxon>Dalbergieae</taxon>
        <taxon>Pterocarpus clade</taxon>
        <taxon>Arachis</taxon>
    </lineage>
</organism>
<accession>A0A6P4CCS0</accession>
<dbReference type="AlphaFoldDB" id="A0A6P4CCS0"/>
<gene>
    <name evidence="3" type="primary">LOC107473875</name>
</gene>
<dbReference type="SUPFAM" id="SSF56672">
    <property type="entry name" value="DNA/RNA polymerases"/>
    <property type="match status" value="1"/>
</dbReference>
<reference evidence="3" key="2">
    <citation type="submission" date="2025-08" db="UniProtKB">
        <authorList>
            <consortium name="RefSeq"/>
        </authorList>
    </citation>
    <scope>IDENTIFICATION</scope>
    <source>
        <tissue evidence="3">Whole plant</tissue>
    </source>
</reference>
<dbReference type="CDD" id="cd01647">
    <property type="entry name" value="RT_LTR"/>
    <property type="match status" value="1"/>
</dbReference>
<proteinExistence type="predicted"/>
<reference evidence="2" key="1">
    <citation type="journal article" date="2016" name="Nat. Genet.">
        <title>The genome sequences of Arachis duranensis and Arachis ipaensis, the diploid ancestors of cultivated peanut.</title>
        <authorList>
            <person name="Bertioli D.J."/>
            <person name="Cannon S.B."/>
            <person name="Froenicke L."/>
            <person name="Huang G."/>
            <person name="Farmer A.D."/>
            <person name="Cannon E.K."/>
            <person name="Liu X."/>
            <person name="Gao D."/>
            <person name="Clevenger J."/>
            <person name="Dash S."/>
            <person name="Ren L."/>
            <person name="Moretzsohn M.C."/>
            <person name="Shirasawa K."/>
            <person name="Huang W."/>
            <person name="Vidigal B."/>
            <person name="Abernathy B."/>
            <person name="Chu Y."/>
            <person name="Niederhuth C.E."/>
            <person name="Umale P."/>
            <person name="Araujo A.C."/>
            <person name="Kozik A."/>
            <person name="Kim K.D."/>
            <person name="Burow M.D."/>
            <person name="Varshney R.K."/>
            <person name="Wang X."/>
            <person name="Zhang X."/>
            <person name="Barkley N."/>
            <person name="Guimaraes P.M."/>
            <person name="Isobe S."/>
            <person name="Guo B."/>
            <person name="Liao B."/>
            <person name="Stalker H.T."/>
            <person name="Schmitz R.J."/>
            <person name="Scheffler B.E."/>
            <person name="Leal-Bertioli S.C."/>
            <person name="Xun X."/>
            <person name="Jackson S.A."/>
            <person name="Michelmore R."/>
            <person name="Ozias-Akins P."/>
        </authorList>
    </citation>
    <scope>NUCLEOTIDE SEQUENCE [LARGE SCALE GENOMIC DNA]</scope>
    <source>
        <strain evidence="2">cv. V14167</strain>
    </source>
</reference>
<dbReference type="InterPro" id="IPR043128">
    <property type="entry name" value="Rev_trsase/Diguanyl_cyclase"/>
</dbReference>
<dbReference type="Pfam" id="PF00078">
    <property type="entry name" value="RVT_1"/>
    <property type="match status" value="1"/>
</dbReference>
<dbReference type="Proteomes" id="UP000515211">
    <property type="component" value="Chromosome 2"/>
</dbReference>
<dbReference type="Gene3D" id="3.10.10.10">
    <property type="entry name" value="HIV Type 1 Reverse Transcriptase, subunit A, domain 1"/>
    <property type="match status" value="2"/>
</dbReference>
<evidence type="ECO:0000259" key="1">
    <source>
        <dbReference type="Pfam" id="PF00078"/>
    </source>
</evidence>
<dbReference type="OrthoDB" id="1928766at2759"/>
<feature type="domain" description="Reverse transcriptase" evidence="1">
    <location>
        <begin position="193"/>
        <end position="311"/>
    </location>
</feature>
<dbReference type="PANTHER" id="PTHR24559">
    <property type="entry name" value="TRANSPOSON TY3-I GAG-POL POLYPROTEIN"/>
    <property type="match status" value="1"/>
</dbReference>
<dbReference type="KEGG" id="adu:107473875"/>
<dbReference type="RefSeq" id="XP_015948955.1">
    <property type="nucleotide sequence ID" value="XM_016093469.1"/>
</dbReference>
<protein>
    <submittedName>
        <fullName evidence="3">Uncharacterized protein LOC107473875</fullName>
    </submittedName>
</protein>
<evidence type="ECO:0000313" key="2">
    <source>
        <dbReference type="Proteomes" id="UP000515211"/>
    </source>
</evidence>
<dbReference type="InterPro" id="IPR000477">
    <property type="entry name" value="RT_dom"/>
</dbReference>
<dbReference type="InterPro" id="IPR043502">
    <property type="entry name" value="DNA/RNA_pol_sf"/>
</dbReference>
<keyword evidence="2" id="KW-1185">Reference proteome</keyword>
<sequence length="314" mass="35221">MISLPICLGTGADRRSVIADFVVLRDSTAYNIILERKTINDFSAVICIKFLTMKFMTDRGAVGSIRGDLEAAVACDNASLSLRKESKKAAGVFLADLDVRIEDKPRPEPKGDMEKFHIGKSAEQFTFVNKNPPHELKGPLMEVVRANGDLFAWTPSDMLGLDPEVMAHRLAIKSDAKPVAQRRRKISQERANEVAKQMTGLLKTEFIKELEYSTWLSHVVLTRRQGIVFLGFMDAYSGYNQILMHRPDQEKTAFITLGGTYCYKVMPFGLKNAGATYQRLMRKVFHDLIGSTVEVYVHDILVKMAEPSSLIDDL</sequence>
<dbReference type="GeneID" id="107473875"/>
<name>A0A6P4CCS0_ARADU</name>
<dbReference type="Gene3D" id="3.30.70.270">
    <property type="match status" value="1"/>
</dbReference>
<dbReference type="InterPro" id="IPR053134">
    <property type="entry name" value="RNA-dir_DNA_polymerase"/>
</dbReference>
<dbReference type="PANTHER" id="PTHR24559:SF444">
    <property type="entry name" value="REVERSE TRANSCRIPTASE DOMAIN-CONTAINING PROTEIN"/>
    <property type="match status" value="1"/>
</dbReference>